<evidence type="ECO:0000256" key="2">
    <source>
        <dbReference type="SAM" id="Phobius"/>
    </source>
</evidence>
<keyword evidence="3" id="KW-0732">Signal</keyword>
<dbReference type="Gene3D" id="1.25.40.10">
    <property type="entry name" value="Tetratricopeptide repeat domain"/>
    <property type="match status" value="1"/>
</dbReference>
<keyword evidence="2" id="KW-0812">Transmembrane</keyword>
<evidence type="ECO:0000313" key="4">
    <source>
        <dbReference type="EMBL" id="WQH06411.1"/>
    </source>
</evidence>
<evidence type="ECO:0000256" key="1">
    <source>
        <dbReference type="SAM" id="MobiDB-lite"/>
    </source>
</evidence>
<proteinExistence type="predicted"/>
<dbReference type="Pfam" id="PF14559">
    <property type="entry name" value="TPR_19"/>
    <property type="match status" value="1"/>
</dbReference>
<protein>
    <submittedName>
        <fullName evidence="4">Tetratricopeptide repeat protein</fullName>
    </submittedName>
</protein>
<feature type="signal peptide" evidence="3">
    <location>
        <begin position="1"/>
        <end position="24"/>
    </location>
</feature>
<feature type="region of interest" description="Disordered" evidence="1">
    <location>
        <begin position="264"/>
        <end position="321"/>
    </location>
</feature>
<dbReference type="SUPFAM" id="SSF48452">
    <property type="entry name" value="TPR-like"/>
    <property type="match status" value="1"/>
</dbReference>
<evidence type="ECO:0000313" key="5">
    <source>
        <dbReference type="Proteomes" id="UP001326110"/>
    </source>
</evidence>
<keyword evidence="2" id="KW-1133">Transmembrane helix</keyword>
<feature type="compositionally biased region" description="Gly residues" evidence="1">
    <location>
        <begin position="299"/>
        <end position="321"/>
    </location>
</feature>
<dbReference type="RefSeq" id="WP_019922392.1">
    <property type="nucleotide sequence ID" value="NZ_CP140152.1"/>
</dbReference>
<reference evidence="4 5" key="1">
    <citation type="submission" date="2023-11" db="EMBL/GenBank/DDBJ databases">
        <title>MicrobeMod: A computational toolkit for identifying prokaryotic methylation and restriction-modification with nanopore sequencing.</title>
        <authorList>
            <person name="Crits-Christoph A."/>
            <person name="Kang S.C."/>
            <person name="Lee H."/>
            <person name="Ostrov N."/>
        </authorList>
    </citation>
    <scope>NUCLEOTIDE SEQUENCE [LARGE SCALE GENOMIC DNA]</scope>
    <source>
        <strain evidence="4 5">ATCC 25935</strain>
    </source>
</reference>
<organism evidence="4 5">
    <name type="scientific">Duganella zoogloeoides</name>
    <dbReference type="NCBI Taxonomy" id="75659"/>
    <lineage>
        <taxon>Bacteria</taxon>
        <taxon>Pseudomonadati</taxon>
        <taxon>Pseudomonadota</taxon>
        <taxon>Betaproteobacteria</taxon>
        <taxon>Burkholderiales</taxon>
        <taxon>Oxalobacteraceae</taxon>
        <taxon>Telluria group</taxon>
        <taxon>Duganella</taxon>
    </lineage>
</organism>
<keyword evidence="5" id="KW-1185">Reference proteome</keyword>
<feature type="transmembrane region" description="Helical" evidence="2">
    <location>
        <begin position="150"/>
        <end position="170"/>
    </location>
</feature>
<feature type="chain" id="PRO_5046645382" evidence="3">
    <location>
        <begin position="25"/>
        <end position="321"/>
    </location>
</feature>
<evidence type="ECO:0000256" key="3">
    <source>
        <dbReference type="SAM" id="SignalP"/>
    </source>
</evidence>
<feature type="compositionally biased region" description="Low complexity" evidence="1">
    <location>
        <begin position="213"/>
        <end position="230"/>
    </location>
</feature>
<feature type="region of interest" description="Disordered" evidence="1">
    <location>
        <begin position="179"/>
        <end position="234"/>
    </location>
</feature>
<gene>
    <name evidence="4" type="ORF">SR858_08835</name>
</gene>
<dbReference type="InterPro" id="IPR011990">
    <property type="entry name" value="TPR-like_helical_dom_sf"/>
</dbReference>
<dbReference type="Proteomes" id="UP001326110">
    <property type="component" value="Chromosome"/>
</dbReference>
<dbReference type="GeneID" id="43164084"/>
<sequence>MNAKSVATRLMLAGALALSAPVFAASPTVHEVYVAAEAGKFAEAQAMMDQVLKEHPNSSQAHFVEAELLAKQGKFAAAQRSLATAERLAPGLPKVNATSVANLKTLIAQGESGAAGNAAPNYNQQAPANRAGRDSGGYANRAEAPQASAGIPWGSVLLMGGVLVAFIFVATRFMRNRQQQQGGGMGGNGGFNPGYNPGTPPPPGYPPGGGYPQQGYPQQGYPQQGYPQQGPGMGSRIMGGLATGAAVGAGFMAAEAIARNMSGNHGATDSAATDGGRSDIIYEDPTRSSIVQNDDMGGTDFGVSGGWDDAGGGAAGGDDWN</sequence>
<name>A0ABZ0Y3F8_9BURK</name>
<feature type="region of interest" description="Disordered" evidence="1">
    <location>
        <begin position="114"/>
        <end position="139"/>
    </location>
</feature>
<feature type="compositionally biased region" description="Gly residues" evidence="1">
    <location>
        <begin position="181"/>
        <end position="192"/>
    </location>
</feature>
<feature type="compositionally biased region" description="Low complexity" evidence="1">
    <location>
        <begin position="114"/>
        <end position="130"/>
    </location>
</feature>
<keyword evidence="2" id="KW-0472">Membrane</keyword>
<accession>A0ABZ0Y3F8</accession>
<dbReference type="EMBL" id="CP140152">
    <property type="protein sequence ID" value="WQH06411.1"/>
    <property type="molecule type" value="Genomic_DNA"/>
</dbReference>